<evidence type="ECO:0000313" key="12">
    <source>
        <dbReference type="Proteomes" id="UP000005380"/>
    </source>
</evidence>
<dbReference type="RefSeq" id="WP_025299380.1">
    <property type="nucleotide sequence ID" value="NZ_CP007030.1"/>
</dbReference>
<dbReference type="eggNOG" id="COG1640">
    <property type="taxonomic scope" value="Bacteria"/>
</dbReference>
<dbReference type="SUPFAM" id="SSF51445">
    <property type="entry name" value="(Trans)glycosidases"/>
    <property type="match status" value="1"/>
</dbReference>
<dbReference type="InterPro" id="IPR017853">
    <property type="entry name" value="GH"/>
</dbReference>
<dbReference type="AlphaFoldDB" id="W0DXR2"/>
<dbReference type="GO" id="GO:0005975">
    <property type="term" value="P:carbohydrate metabolic process"/>
    <property type="evidence" value="ECO:0007669"/>
    <property type="project" value="InterPro"/>
</dbReference>
<organism evidence="11 12">
    <name type="scientific">Thiomicrospira aerophila AL3</name>
    <dbReference type="NCBI Taxonomy" id="717772"/>
    <lineage>
        <taxon>Bacteria</taxon>
        <taxon>Pseudomonadati</taxon>
        <taxon>Pseudomonadota</taxon>
        <taxon>Gammaproteobacteria</taxon>
        <taxon>Thiotrichales</taxon>
        <taxon>Piscirickettsiaceae</taxon>
        <taxon>Thiomicrospira</taxon>
    </lineage>
</organism>
<evidence type="ECO:0000256" key="9">
    <source>
        <dbReference type="ARBA" id="ARBA00031501"/>
    </source>
</evidence>
<keyword evidence="12" id="KW-1185">Reference proteome</keyword>
<comment type="catalytic activity">
    <reaction evidence="1 10">
        <text>Transfers a segment of a (1-&gt;4)-alpha-D-glucan to a new position in an acceptor, which may be glucose or a (1-&gt;4)-alpha-D-glucan.</text>
        <dbReference type="EC" id="2.4.1.25"/>
    </reaction>
</comment>
<keyword evidence="5 10" id="KW-0328">Glycosyltransferase</keyword>
<keyword evidence="6 10" id="KW-0808">Transferase</keyword>
<evidence type="ECO:0000256" key="8">
    <source>
        <dbReference type="ARBA" id="ARBA00031423"/>
    </source>
</evidence>
<evidence type="ECO:0000256" key="10">
    <source>
        <dbReference type="RuleBase" id="RU361207"/>
    </source>
</evidence>
<dbReference type="Pfam" id="PF02446">
    <property type="entry name" value="Glyco_hydro_77"/>
    <property type="match status" value="2"/>
</dbReference>
<dbReference type="InParanoid" id="W0DXR2"/>
<sequence>MISTAGLLLHPTSLPSGVLDADVERLLDWMAQAGLKVWQMLPLTPPHGDLSPYQSLSAFALSPALLPCNWAEQVDEQDFTAYLESPPSWLHDFALFCVLKAQHQQACWSDWPDPFKYRDAAALEGFSQRHHQAIISIKRQQFALQQRWQVIKSYAQARHIQLFGDMPIFVAYDSADVWANPQEFLLDEQLQPTYVTGVPPDYFSETGQRWGNPHYNWSAMQQQGFKWWLERMGESFKLFDLVRIDHFRGLEASWYIPATEPTAINGEWRTVPGEALLMQITQAFPEALLVAEDLGIITPEVVALKNAFNLPGMAVLQFGFSGLPDNPHSPSSLIAKSVVYTGTHDNDTSLGWFNNLAPDTQHWVLSQLPADGAMPWPLIAGAMASPAERVMIPMQDFLGLNSDARMNTPGTTEHNWRWRFDWADLPADLASRIRGLVAAQGRI</sequence>
<protein>
    <recommendedName>
        <fullName evidence="4 10">4-alpha-glucanotransferase</fullName>
        <ecNumber evidence="3 10">2.4.1.25</ecNumber>
    </recommendedName>
    <alternativeName>
        <fullName evidence="8 10">Amylomaltase</fullName>
    </alternativeName>
    <alternativeName>
        <fullName evidence="9 10">Disproportionating enzyme</fullName>
    </alternativeName>
</protein>
<comment type="similarity">
    <text evidence="2 10">Belongs to the disproportionating enzyme family.</text>
</comment>
<evidence type="ECO:0000256" key="2">
    <source>
        <dbReference type="ARBA" id="ARBA00005684"/>
    </source>
</evidence>
<dbReference type="HOGENOM" id="CLU_014132_1_0_6"/>
<dbReference type="EC" id="2.4.1.25" evidence="3 10"/>
<evidence type="ECO:0000256" key="7">
    <source>
        <dbReference type="ARBA" id="ARBA00023277"/>
    </source>
</evidence>
<proteinExistence type="inferred from homology"/>
<dbReference type="STRING" id="717772.THIAE_08345"/>
<dbReference type="InterPro" id="IPR003385">
    <property type="entry name" value="Glyco_hydro_77"/>
</dbReference>
<evidence type="ECO:0000256" key="6">
    <source>
        <dbReference type="ARBA" id="ARBA00022679"/>
    </source>
</evidence>
<evidence type="ECO:0000256" key="1">
    <source>
        <dbReference type="ARBA" id="ARBA00000439"/>
    </source>
</evidence>
<evidence type="ECO:0000313" key="11">
    <source>
        <dbReference type="EMBL" id="AHF01764.1"/>
    </source>
</evidence>
<evidence type="ECO:0000256" key="5">
    <source>
        <dbReference type="ARBA" id="ARBA00022676"/>
    </source>
</evidence>
<dbReference type="PANTHER" id="PTHR32438:SF5">
    <property type="entry name" value="4-ALPHA-GLUCANOTRANSFERASE DPE1, CHLOROPLASTIC_AMYLOPLASTIC"/>
    <property type="match status" value="1"/>
</dbReference>
<name>W0DXR2_9GAMM</name>
<evidence type="ECO:0000256" key="4">
    <source>
        <dbReference type="ARBA" id="ARBA00020295"/>
    </source>
</evidence>
<dbReference type="NCBIfam" id="NF011080">
    <property type="entry name" value="PRK14508.1-3"/>
    <property type="match status" value="1"/>
</dbReference>
<keyword evidence="7 10" id="KW-0119">Carbohydrate metabolism</keyword>
<dbReference type="PANTHER" id="PTHR32438">
    <property type="entry name" value="4-ALPHA-GLUCANOTRANSFERASE DPE1, CHLOROPLASTIC/AMYLOPLASTIC"/>
    <property type="match status" value="1"/>
</dbReference>
<dbReference type="GO" id="GO:0004134">
    <property type="term" value="F:4-alpha-glucanotransferase activity"/>
    <property type="evidence" value="ECO:0007669"/>
    <property type="project" value="UniProtKB-EC"/>
</dbReference>
<dbReference type="NCBIfam" id="TIGR00217">
    <property type="entry name" value="malQ"/>
    <property type="match status" value="1"/>
</dbReference>
<accession>W0DXR2</accession>
<gene>
    <name evidence="11" type="ORF">THIAE_08345</name>
</gene>
<reference evidence="11 12" key="1">
    <citation type="submission" date="2013-12" db="EMBL/GenBank/DDBJ databases">
        <authorList>
            <consortium name="DOE Joint Genome Institute"/>
            <person name="Kappler U."/>
            <person name="Huntemann M."/>
            <person name="Han J."/>
            <person name="Chen A."/>
            <person name="Kyrpides N."/>
            <person name="Mavromatis K."/>
            <person name="Markowitz V."/>
            <person name="Palaniappan K."/>
            <person name="Ivanova N."/>
            <person name="Schaumberg A."/>
            <person name="Pati A."/>
            <person name="Liolios K."/>
            <person name="Nordberg H.P."/>
            <person name="Cantor M.N."/>
            <person name="Hua S.X."/>
            <person name="Woyke T."/>
        </authorList>
    </citation>
    <scope>NUCLEOTIDE SEQUENCE [LARGE SCALE GENOMIC DNA]</scope>
    <source>
        <strain evidence="12">AL2</strain>
    </source>
</reference>
<dbReference type="KEGG" id="tao:THIAE_08345"/>
<dbReference type="OrthoDB" id="9763489at2"/>
<dbReference type="EMBL" id="CP007030">
    <property type="protein sequence ID" value="AHF01764.1"/>
    <property type="molecule type" value="Genomic_DNA"/>
</dbReference>
<dbReference type="Proteomes" id="UP000005380">
    <property type="component" value="Chromosome"/>
</dbReference>
<evidence type="ECO:0000256" key="3">
    <source>
        <dbReference type="ARBA" id="ARBA00012560"/>
    </source>
</evidence>
<dbReference type="Gene3D" id="3.20.20.80">
    <property type="entry name" value="Glycosidases"/>
    <property type="match status" value="2"/>
</dbReference>